<proteinExistence type="predicted"/>
<dbReference type="GeneTree" id="ENSGT01030000235289"/>
<keyword evidence="2" id="KW-1185">Reference proteome</keyword>
<evidence type="ECO:0000313" key="2">
    <source>
        <dbReference type="Proteomes" id="UP000694414"/>
    </source>
</evidence>
<protein>
    <submittedName>
        <fullName evidence="1">Uncharacterized protein</fullName>
    </submittedName>
</protein>
<organism evidence="1 2">
    <name type="scientific">Prolemur simus</name>
    <name type="common">Greater bamboo lemur</name>
    <name type="synonym">Hapalemur simus</name>
    <dbReference type="NCBI Taxonomy" id="1328070"/>
    <lineage>
        <taxon>Eukaryota</taxon>
        <taxon>Metazoa</taxon>
        <taxon>Chordata</taxon>
        <taxon>Craniata</taxon>
        <taxon>Vertebrata</taxon>
        <taxon>Euteleostomi</taxon>
        <taxon>Mammalia</taxon>
        <taxon>Eutheria</taxon>
        <taxon>Euarchontoglires</taxon>
        <taxon>Primates</taxon>
        <taxon>Strepsirrhini</taxon>
        <taxon>Lemuriformes</taxon>
        <taxon>Lemuridae</taxon>
        <taxon>Prolemur</taxon>
    </lineage>
</organism>
<sequence length="206" mass="23137">MLKYPPYLAPDSQVPALTCTPHAQVPVLTWPPHSDTILTWPPTSLLLALSLLTWDSAISALSAASSSSCWTLRQRDSCVSLKSFYPVLQFLDLLLPALQRQLLGLVQTVLQVLHRLLQVLLHPLQVGVSLHLLLESDGIVPAPDLSIQRALHRLHNSNVVSLQLVNFLILFSNFPVDFRLDLVQLKLDAQDLSLFVFKRCLNDRRR</sequence>
<dbReference type="AlphaFoldDB" id="A0A8C8ZVT1"/>
<dbReference type="Proteomes" id="UP000694414">
    <property type="component" value="Unplaced"/>
</dbReference>
<reference evidence="1" key="2">
    <citation type="submission" date="2025-09" db="UniProtKB">
        <authorList>
            <consortium name="Ensembl"/>
        </authorList>
    </citation>
    <scope>IDENTIFICATION</scope>
</reference>
<name>A0A8C8ZVT1_PROSS</name>
<dbReference type="Ensembl" id="ENSPSMT00000024631.1">
    <property type="protein sequence ID" value="ENSPSMP00000021238.1"/>
    <property type="gene ID" value="ENSPSMG00000015018.1"/>
</dbReference>
<accession>A0A8C8ZVT1</accession>
<reference evidence="1" key="1">
    <citation type="submission" date="2025-08" db="UniProtKB">
        <authorList>
            <consortium name="Ensembl"/>
        </authorList>
    </citation>
    <scope>IDENTIFICATION</scope>
</reference>
<evidence type="ECO:0000313" key="1">
    <source>
        <dbReference type="Ensembl" id="ENSPSMP00000021238.1"/>
    </source>
</evidence>